<sequence length="177" mass="19277">MRTETGMAERLAKSGHVEQGPGGAMRRAVGISEVPDSVLALSSLPSIDYVDRFTLGTDVAATPERWARAMFGDVPSTAERFIWRGLLGLRLSRGRSPHTVAGWRITERGEDRIRLEAASGFLSGNLLVQTSAGEVSLTTFLRYDRPLGRIWWPPLATVHRRLAPGVLRAAAARIGTS</sequence>
<dbReference type="Proteomes" id="UP000540412">
    <property type="component" value="Unassembled WGS sequence"/>
</dbReference>
<dbReference type="AlphaFoldDB" id="A0A7W9PH22"/>
<evidence type="ECO:0000313" key="1">
    <source>
        <dbReference type="EMBL" id="MBB5915479.1"/>
    </source>
</evidence>
<reference evidence="1 2" key="1">
    <citation type="submission" date="2020-08" db="EMBL/GenBank/DDBJ databases">
        <title>Sequencing the genomes of 1000 actinobacteria strains.</title>
        <authorList>
            <person name="Klenk H.-P."/>
        </authorList>
    </citation>
    <scope>NUCLEOTIDE SEQUENCE [LARGE SCALE GENOMIC DNA]</scope>
    <source>
        <strain evidence="1 2">DSM 43582</strain>
    </source>
</reference>
<evidence type="ECO:0000313" key="2">
    <source>
        <dbReference type="Proteomes" id="UP000540412"/>
    </source>
</evidence>
<gene>
    <name evidence="1" type="ORF">BJY24_004391</name>
</gene>
<dbReference type="RefSeq" id="WP_218003601.1">
    <property type="nucleotide sequence ID" value="NZ_JACHIT010000002.1"/>
</dbReference>
<protein>
    <recommendedName>
        <fullName evidence="3">DUF2867 domain-containing protein</fullName>
    </recommendedName>
</protein>
<proteinExistence type="predicted"/>
<name>A0A7W9PH22_9NOCA</name>
<organism evidence="1 2">
    <name type="scientific">Nocardia transvalensis</name>
    <dbReference type="NCBI Taxonomy" id="37333"/>
    <lineage>
        <taxon>Bacteria</taxon>
        <taxon>Bacillati</taxon>
        <taxon>Actinomycetota</taxon>
        <taxon>Actinomycetes</taxon>
        <taxon>Mycobacteriales</taxon>
        <taxon>Nocardiaceae</taxon>
        <taxon>Nocardia</taxon>
    </lineage>
</organism>
<keyword evidence="2" id="KW-1185">Reference proteome</keyword>
<evidence type="ECO:0008006" key="3">
    <source>
        <dbReference type="Google" id="ProtNLM"/>
    </source>
</evidence>
<dbReference type="EMBL" id="JACHIT010000002">
    <property type="protein sequence ID" value="MBB5915479.1"/>
    <property type="molecule type" value="Genomic_DNA"/>
</dbReference>
<accession>A0A7W9PH22</accession>
<comment type="caution">
    <text evidence="1">The sequence shown here is derived from an EMBL/GenBank/DDBJ whole genome shotgun (WGS) entry which is preliminary data.</text>
</comment>